<dbReference type="SUPFAM" id="SSF57850">
    <property type="entry name" value="RING/U-box"/>
    <property type="match status" value="1"/>
</dbReference>
<dbReference type="VEuPathDB" id="FungiDB:SDRG_00121"/>
<dbReference type="RefSeq" id="XP_008603807.1">
    <property type="nucleotide sequence ID" value="XM_008605585.1"/>
</dbReference>
<evidence type="ECO:0000256" key="3">
    <source>
        <dbReference type="ARBA" id="ARBA00022833"/>
    </source>
</evidence>
<evidence type="ECO:0000256" key="4">
    <source>
        <dbReference type="PROSITE-ProRule" id="PRU00175"/>
    </source>
</evidence>
<dbReference type="GO" id="GO:0061630">
    <property type="term" value="F:ubiquitin protein ligase activity"/>
    <property type="evidence" value="ECO:0007669"/>
    <property type="project" value="TreeGrafter"/>
</dbReference>
<dbReference type="SMART" id="SM00184">
    <property type="entry name" value="RING"/>
    <property type="match status" value="1"/>
</dbReference>
<sequence length="502" mass="55476">MDKVLRKTEKLYDKVLDGTMRREKCIFKAESYVRDAAKAEHWRRKQRAASGKLQKAHAKLGNAFASSTFPPEQAIWFACKYGLVDVVRRATVGIDVPDAKAHNTPFMMACLGGHLECAKALYARGIELLAVNLAGFTALHCASQHGQYVIVQWLLTLPEMDPHARSLSSLTALDVARRACAVGDKLGCVVKCIRLLEQRLLVFSGWLYESVLDSIANKYILNTVGLNCHTWRLRFVLVLATGHETSTLQFVVYDQRENGVRPSAPESFWMYEKGDPLTLPGSKRNINNRDHTFSFHALQKPSLSEPGELQRVECAAVDAPSLEKWVAFFEESFVQASMHAAQRDASSRSNDSFLPPREGSVRRQSSGSSSTELFPAMPPPQYNELFPLPPPVPTKQLAVDTFDEIDDDRRFAATAPSFCEPASAPAYAPPSAPVAYAPPSALLPAPSRECVVCYDAPQVGVCVPCGHNAVCMECADRIMAQDAKTCPVCRAEILQIIRLFQC</sequence>
<dbReference type="PANTHER" id="PTHR46858">
    <property type="entry name" value="OS05G0521000 PROTEIN"/>
    <property type="match status" value="1"/>
</dbReference>
<dbReference type="InParanoid" id="T0QVY8"/>
<dbReference type="EMBL" id="JH767132">
    <property type="protein sequence ID" value="EQC42384.1"/>
    <property type="molecule type" value="Genomic_DNA"/>
</dbReference>
<dbReference type="InterPro" id="IPR001841">
    <property type="entry name" value="Znf_RING"/>
</dbReference>
<dbReference type="Pfam" id="PF13920">
    <property type="entry name" value="zf-C3HC4_3"/>
    <property type="match status" value="1"/>
</dbReference>
<dbReference type="InterPro" id="IPR036770">
    <property type="entry name" value="Ankyrin_rpt-contain_sf"/>
</dbReference>
<feature type="domain" description="RING-type" evidence="6">
    <location>
        <begin position="450"/>
        <end position="490"/>
    </location>
</feature>
<dbReference type="PANTHER" id="PTHR46858:SF7">
    <property type="entry name" value="RING-TYPE DOMAIN-CONTAINING PROTEIN"/>
    <property type="match status" value="1"/>
</dbReference>
<reference evidence="7 8" key="1">
    <citation type="submission" date="2012-04" db="EMBL/GenBank/DDBJ databases">
        <title>The Genome Sequence of Saprolegnia declina VS20.</title>
        <authorList>
            <consortium name="The Broad Institute Genome Sequencing Platform"/>
            <person name="Russ C."/>
            <person name="Nusbaum C."/>
            <person name="Tyler B."/>
            <person name="van West P."/>
            <person name="Dieguez-Uribeondo J."/>
            <person name="de Bruijn I."/>
            <person name="Tripathy S."/>
            <person name="Jiang R."/>
            <person name="Young S.K."/>
            <person name="Zeng Q."/>
            <person name="Gargeya S."/>
            <person name="Fitzgerald M."/>
            <person name="Haas B."/>
            <person name="Abouelleil A."/>
            <person name="Alvarado L."/>
            <person name="Arachchi H.M."/>
            <person name="Berlin A."/>
            <person name="Chapman S.B."/>
            <person name="Goldberg J."/>
            <person name="Griggs A."/>
            <person name="Gujja S."/>
            <person name="Hansen M."/>
            <person name="Howarth C."/>
            <person name="Imamovic A."/>
            <person name="Larimer J."/>
            <person name="McCowen C."/>
            <person name="Montmayeur A."/>
            <person name="Murphy C."/>
            <person name="Neiman D."/>
            <person name="Pearson M."/>
            <person name="Priest M."/>
            <person name="Roberts A."/>
            <person name="Saif S."/>
            <person name="Shea T."/>
            <person name="Sisk P."/>
            <person name="Sykes S."/>
            <person name="Wortman J."/>
            <person name="Nusbaum C."/>
            <person name="Birren B."/>
        </authorList>
    </citation>
    <scope>NUCLEOTIDE SEQUENCE [LARGE SCALE GENOMIC DNA]</scope>
    <source>
        <strain evidence="7 8">VS20</strain>
    </source>
</reference>
<proteinExistence type="predicted"/>
<dbReference type="GeneID" id="19940848"/>
<dbReference type="Gene3D" id="3.30.40.10">
    <property type="entry name" value="Zinc/RING finger domain, C3HC4 (zinc finger)"/>
    <property type="match status" value="1"/>
</dbReference>
<keyword evidence="8" id="KW-1185">Reference proteome</keyword>
<dbReference type="GO" id="GO:0008270">
    <property type="term" value="F:zinc ion binding"/>
    <property type="evidence" value="ECO:0007669"/>
    <property type="project" value="UniProtKB-KW"/>
</dbReference>
<evidence type="ECO:0000256" key="1">
    <source>
        <dbReference type="ARBA" id="ARBA00022723"/>
    </source>
</evidence>
<accession>T0QVY8</accession>
<dbReference type="Pfam" id="PF12796">
    <property type="entry name" value="Ank_2"/>
    <property type="match status" value="1"/>
</dbReference>
<dbReference type="InterPro" id="IPR002110">
    <property type="entry name" value="Ankyrin_rpt"/>
</dbReference>
<evidence type="ECO:0000256" key="2">
    <source>
        <dbReference type="ARBA" id="ARBA00022771"/>
    </source>
</evidence>
<keyword evidence="3" id="KW-0862">Zinc</keyword>
<dbReference type="Proteomes" id="UP000030762">
    <property type="component" value="Unassembled WGS sequence"/>
</dbReference>
<gene>
    <name evidence="7" type="ORF">SDRG_00121</name>
</gene>
<dbReference type="GO" id="GO:0016567">
    <property type="term" value="P:protein ubiquitination"/>
    <property type="evidence" value="ECO:0007669"/>
    <property type="project" value="TreeGrafter"/>
</dbReference>
<keyword evidence="2 4" id="KW-0863">Zinc-finger</keyword>
<dbReference type="OMA" id="AVCMECA"/>
<protein>
    <recommendedName>
        <fullName evidence="6">RING-type domain-containing protein</fullName>
    </recommendedName>
</protein>
<feature type="region of interest" description="Disordered" evidence="5">
    <location>
        <begin position="344"/>
        <end position="376"/>
    </location>
</feature>
<organism evidence="7 8">
    <name type="scientific">Saprolegnia diclina (strain VS20)</name>
    <dbReference type="NCBI Taxonomy" id="1156394"/>
    <lineage>
        <taxon>Eukaryota</taxon>
        <taxon>Sar</taxon>
        <taxon>Stramenopiles</taxon>
        <taxon>Oomycota</taxon>
        <taxon>Saprolegniomycetes</taxon>
        <taxon>Saprolegniales</taxon>
        <taxon>Saprolegniaceae</taxon>
        <taxon>Saprolegnia</taxon>
    </lineage>
</organism>
<dbReference type="SMART" id="SM00248">
    <property type="entry name" value="ANK"/>
    <property type="match status" value="2"/>
</dbReference>
<dbReference type="InterPro" id="IPR013083">
    <property type="entry name" value="Znf_RING/FYVE/PHD"/>
</dbReference>
<name>T0QVY8_SAPDV</name>
<evidence type="ECO:0000313" key="8">
    <source>
        <dbReference type="Proteomes" id="UP000030762"/>
    </source>
</evidence>
<dbReference type="Gene3D" id="1.25.40.20">
    <property type="entry name" value="Ankyrin repeat-containing domain"/>
    <property type="match status" value="1"/>
</dbReference>
<dbReference type="AlphaFoldDB" id="T0QVY8"/>
<keyword evidence="1" id="KW-0479">Metal-binding</keyword>
<dbReference type="PROSITE" id="PS50089">
    <property type="entry name" value="ZF_RING_2"/>
    <property type="match status" value="1"/>
</dbReference>
<evidence type="ECO:0000313" key="7">
    <source>
        <dbReference type="EMBL" id="EQC42384.1"/>
    </source>
</evidence>
<evidence type="ECO:0000259" key="6">
    <source>
        <dbReference type="PROSITE" id="PS50089"/>
    </source>
</evidence>
<dbReference type="OrthoDB" id="1711136at2759"/>
<dbReference type="STRING" id="1156394.T0QVY8"/>
<dbReference type="SUPFAM" id="SSF48403">
    <property type="entry name" value="Ankyrin repeat"/>
    <property type="match status" value="1"/>
</dbReference>
<evidence type="ECO:0000256" key="5">
    <source>
        <dbReference type="SAM" id="MobiDB-lite"/>
    </source>
</evidence>